<dbReference type="OrthoDB" id="9936793at2"/>
<gene>
    <name evidence="1" type="ORF">HMF3257_31210</name>
</gene>
<evidence type="ECO:0000313" key="2">
    <source>
        <dbReference type="Proteomes" id="UP000249016"/>
    </source>
</evidence>
<proteinExistence type="predicted"/>
<keyword evidence="2" id="KW-1185">Reference proteome</keyword>
<evidence type="ECO:0000313" key="1">
    <source>
        <dbReference type="EMBL" id="RAI77517.1"/>
    </source>
</evidence>
<accession>A0A327NQK4</accession>
<dbReference type="AlphaFoldDB" id="A0A327NQK4"/>
<reference evidence="1 2" key="1">
    <citation type="submission" date="2018-06" db="EMBL/GenBank/DDBJ databases">
        <title>Spirosoma sp. HMF3257 Genome sequencing and assembly.</title>
        <authorList>
            <person name="Kang H."/>
            <person name="Cha I."/>
            <person name="Kim H."/>
            <person name="Kang J."/>
            <person name="Joh K."/>
        </authorList>
    </citation>
    <scope>NUCLEOTIDE SEQUENCE [LARGE SCALE GENOMIC DNA]</scope>
    <source>
        <strain evidence="1 2">HMF3257</strain>
    </source>
</reference>
<dbReference type="Proteomes" id="UP000249016">
    <property type="component" value="Unassembled WGS sequence"/>
</dbReference>
<organism evidence="1 2">
    <name type="scientific">Spirosoma telluris</name>
    <dbReference type="NCBI Taxonomy" id="2183553"/>
    <lineage>
        <taxon>Bacteria</taxon>
        <taxon>Pseudomonadati</taxon>
        <taxon>Bacteroidota</taxon>
        <taxon>Cytophagia</taxon>
        <taxon>Cytophagales</taxon>
        <taxon>Cytophagaceae</taxon>
        <taxon>Spirosoma</taxon>
    </lineage>
</organism>
<protein>
    <submittedName>
        <fullName evidence="1">Uncharacterized protein</fullName>
    </submittedName>
</protein>
<name>A0A327NQK4_9BACT</name>
<dbReference type="RefSeq" id="WP_146619314.1">
    <property type="nucleotide sequence ID" value="NZ_QLII01000001.1"/>
</dbReference>
<dbReference type="EMBL" id="QLII01000001">
    <property type="protein sequence ID" value="RAI77517.1"/>
    <property type="molecule type" value="Genomic_DNA"/>
</dbReference>
<comment type="caution">
    <text evidence="1">The sequence shown here is derived from an EMBL/GenBank/DDBJ whole genome shotgun (WGS) entry which is preliminary data.</text>
</comment>
<sequence>MAYSQSIEPVRGAKVIELTTTLSDTAMYKTIGRILVDEGYTFKADKERLNFQTGERLTPNLPGFRYIAILAIHQGKIKITGLMLKPMPSKPRRKAVREKGKPVAYQTSRDDRLGLVFNQLDELAHALTVPMVTSITGYSKR</sequence>